<dbReference type="EC" id="6.1.1.-" evidence="9"/>
<gene>
    <name evidence="9" type="primary">gluQRS</name>
    <name evidence="9" type="ORF">HUK82_08365</name>
</gene>
<keyword evidence="3 7" id="KW-0547">Nucleotide-binding</keyword>
<dbReference type="PANTHER" id="PTHR43311">
    <property type="entry name" value="GLUTAMATE--TRNA LIGASE"/>
    <property type="match status" value="1"/>
</dbReference>
<dbReference type="InterPro" id="IPR014729">
    <property type="entry name" value="Rossmann-like_a/b/a_fold"/>
</dbReference>
<dbReference type="PRINTS" id="PR00987">
    <property type="entry name" value="TRNASYNTHGLU"/>
</dbReference>
<dbReference type="InterPro" id="IPR000924">
    <property type="entry name" value="Glu/Gln-tRNA-synth"/>
</dbReference>
<keyword evidence="6 7" id="KW-0030">Aminoacyl-tRNA synthetase</keyword>
<evidence type="ECO:0000256" key="6">
    <source>
        <dbReference type="ARBA" id="ARBA00023146"/>
    </source>
</evidence>
<dbReference type="Proteomes" id="UP000585665">
    <property type="component" value="Unassembled WGS sequence"/>
</dbReference>
<evidence type="ECO:0000256" key="3">
    <source>
        <dbReference type="ARBA" id="ARBA00022741"/>
    </source>
</evidence>
<dbReference type="Pfam" id="PF00749">
    <property type="entry name" value="tRNA-synt_1c"/>
    <property type="match status" value="1"/>
</dbReference>
<dbReference type="SUPFAM" id="SSF52374">
    <property type="entry name" value="Nucleotidylyl transferase"/>
    <property type="match status" value="1"/>
</dbReference>
<dbReference type="InterPro" id="IPR020058">
    <property type="entry name" value="Glu/Gln-tRNA-synth_Ib_cat-dom"/>
</dbReference>
<evidence type="ECO:0000313" key="9">
    <source>
        <dbReference type="EMBL" id="NVN40576.1"/>
    </source>
</evidence>
<dbReference type="GO" id="GO:0004818">
    <property type="term" value="F:glutamate-tRNA ligase activity"/>
    <property type="evidence" value="ECO:0007669"/>
    <property type="project" value="TreeGrafter"/>
</dbReference>
<dbReference type="Gene3D" id="3.40.50.620">
    <property type="entry name" value="HUPs"/>
    <property type="match status" value="1"/>
</dbReference>
<keyword evidence="4" id="KW-0862">Zinc</keyword>
<evidence type="ECO:0000256" key="1">
    <source>
        <dbReference type="ARBA" id="ARBA00022598"/>
    </source>
</evidence>
<reference evidence="9 10" key="1">
    <citation type="submission" date="2020-06" db="EMBL/GenBank/DDBJ databases">
        <title>Description of novel acetic acid bacteria.</title>
        <authorList>
            <person name="Sombolestani A."/>
        </authorList>
    </citation>
    <scope>NUCLEOTIDE SEQUENCE [LARGE SCALE GENOMIC DNA]</scope>
    <source>
        <strain evidence="9 10">LMG 27010</strain>
    </source>
</reference>
<comment type="similarity">
    <text evidence="7">Belongs to the class-I aminoacyl-tRNA synthetase family.</text>
</comment>
<evidence type="ECO:0000256" key="7">
    <source>
        <dbReference type="RuleBase" id="RU363037"/>
    </source>
</evidence>
<dbReference type="GO" id="GO:0006424">
    <property type="term" value="P:glutamyl-tRNA aminoacylation"/>
    <property type="evidence" value="ECO:0007669"/>
    <property type="project" value="TreeGrafter"/>
</dbReference>
<protein>
    <submittedName>
        <fullName evidence="9">tRNA glutamyl-Q(34) synthetase GluQRS</fullName>
        <ecNumber evidence="9">6.1.1.-</ecNumber>
    </submittedName>
</protein>
<dbReference type="PANTHER" id="PTHR43311:SF1">
    <property type="entry name" value="GLUTAMYL-Q TRNA(ASP) SYNTHETASE"/>
    <property type="match status" value="1"/>
</dbReference>
<proteinExistence type="inferred from homology"/>
<feature type="domain" description="Glutamyl/glutaminyl-tRNA synthetase class Ib catalytic" evidence="8">
    <location>
        <begin position="15"/>
        <end position="291"/>
    </location>
</feature>
<keyword evidence="10" id="KW-1185">Reference proteome</keyword>
<keyword evidence="2" id="KW-0479">Metal-binding</keyword>
<keyword evidence="1 7" id="KW-0436">Ligase</keyword>
<keyword evidence="7" id="KW-0648">Protein biosynthesis</keyword>
<dbReference type="RefSeq" id="WP_176613534.1">
    <property type="nucleotide sequence ID" value="NZ_JABXXR010000051.1"/>
</dbReference>
<organism evidence="9 10">
    <name type="scientific">Ameyamaea chiangmaiensis</name>
    <dbReference type="NCBI Taxonomy" id="442969"/>
    <lineage>
        <taxon>Bacteria</taxon>
        <taxon>Pseudomonadati</taxon>
        <taxon>Pseudomonadota</taxon>
        <taxon>Alphaproteobacteria</taxon>
        <taxon>Acetobacterales</taxon>
        <taxon>Acetobacteraceae</taxon>
        <taxon>Ameyamaea</taxon>
    </lineage>
</organism>
<dbReference type="NCBIfam" id="NF004315">
    <property type="entry name" value="PRK05710.1-4"/>
    <property type="match status" value="1"/>
</dbReference>
<dbReference type="InterPro" id="IPR001412">
    <property type="entry name" value="aa-tRNA-synth_I_CS"/>
</dbReference>
<dbReference type="AlphaFoldDB" id="A0A850PE86"/>
<dbReference type="GO" id="GO:0005829">
    <property type="term" value="C:cytosol"/>
    <property type="evidence" value="ECO:0007669"/>
    <property type="project" value="TreeGrafter"/>
</dbReference>
<dbReference type="GO" id="GO:0005524">
    <property type="term" value="F:ATP binding"/>
    <property type="evidence" value="ECO:0007669"/>
    <property type="project" value="UniProtKB-KW"/>
</dbReference>
<accession>A0A850PE86</accession>
<dbReference type="EMBL" id="JABXXR010000051">
    <property type="protein sequence ID" value="NVN40576.1"/>
    <property type="molecule type" value="Genomic_DNA"/>
</dbReference>
<evidence type="ECO:0000256" key="5">
    <source>
        <dbReference type="ARBA" id="ARBA00022840"/>
    </source>
</evidence>
<keyword evidence="5 7" id="KW-0067">ATP-binding</keyword>
<dbReference type="InterPro" id="IPR049940">
    <property type="entry name" value="GluQ/Sye"/>
</dbReference>
<evidence type="ECO:0000256" key="2">
    <source>
        <dbReference type="ARBA" id="ARBA00022723"/>
    </source>
</evidence>
<evidence type="ECO:0000259" key="8">
    <source>
        <dbReference type="Pfam" id="PF00749"/>
    </source>
</evidence>
<evidence type="ECO:0000313" key="10">
    <source>
        <dbReference type="Proteomes" id="UP000585665"/>
    </source>
</evidence>
<dbReference type="PROSITE" id="PS00178">
    <property type="entry name" value="AA_TRNA_LIGASE_I"/>
    <property type="match status" value="1"/>
</dbReference>
<name>A0A850PE86_9PROT</name>
<evidence type="ECO:0000256" key="4">
    <source>
        <dbReference type="ARBA" id="ARBA00022833"/>
    </source>
</evidence>
<sequence>MTCLHPLTGLGSQITRFAPSPTGALHLGHAASALLAARAAGEGGRFVLRIEDIDPQRCRPAFETALFEDLRWLGLRWAEPVRRQSEHWADYRATLEALATRGLLYPCFCSRAQVADTLAALSAPHRAPDGSARYPGTCRTLSAPVRSARIASGAPYVLRLDMMAALDLLGGEPAWEEIAVGRVQGAAAAFGDVVLARRDVPASYHLCVTHDDALAGITLVTRGVDLRPATAVHRVLQDLMGWPRPRYWHHSLACDAQGRRLAKRDGALGIGTLRRDGCDPRVVAEQALSLIGCG</sequence>
<comment type="caution">
    <text evidence="9">The sequence shown here is derived from an EMBL/GenBank/DDBJ whole genome shotgun (WGS) entry which is preliminary data.</text>
</comment>